<comment type="similarity">
    <text evidence="1">Belongs to the UPF0065 (bug) family.</text>
</comment>
<gene>
    <name evidence="3" type="ORF">SAMN05428957_102202</name>
</gene>
<accession>A0A1G9QBK6</accession>
<protein>
    <submittedName>
        <fullName evidence="3">Tripartite-type tricarboxylate transporter, receptor component TctC</fullName>
    </submittedName>
</protein>
<dbReference type="OrthoDB" id="8954499at2"/>
<reference evidence="4" key="1">
    <citation type="submission" date="2016-10" db="EMBL/GenBank/DDBJ databases">
        <authorList>
            <person name="Varghese N."/>
            <person name="Submissions S."/>
        </authorList>
    </citation>
    <scope>NUCLEOTIDE SEQUENCE [LARGE SCALE GENOMIC DNA]</scope>
    <source>
        <strain evidence="4">EPL6</strain>
    </source>
</reference>
<sequence length="332" mass="35462">MPFPHRRRVLHLAGATTLLGLAALTASQPARADDAWPTRPITFVVPGAAGGTTDTPVRFMAQKLSERLGQPVVVDNKPGAGGSLGSGLVARAQPDGYTVLVGNTGSNAINYTAYQKLPYKAEDFIALTDMISFANVLVVPVKSPIKSLKDLVVAAKREPGKLAFSSAGVGQTTHLMGELLRQSAGVDVLHVPYKGSAPATMAIVAGETQFMFDNLTGSLGHVKDGKLRALAVTGSTRESELPDVPTMTELGMKDFDKVGWMGFFVLAKTPPAVVKKLTDNLIAVLQDPAVVKRYRELGGRPGGMPSEQFSQMVERDQQDWGELIRSQKLQLD</sequence>
<feature type="chain" id="PRO_5011484267" evidence="2">
    <location>
        <begin position="33"/>
        <end position="332"/>
    </location>
</feature>
<feature type="signal peptide" evidence="2">
    <location>
        <begin position="1"/>
        <end position="32"/>
    </location>
</feature>
<keyword evidence="2" id="KW-0732">Signal</keyword>
<dbReference type="InterPro" id="IPR006311">
    <property type="entry name" value="TAT_signal"/>
</dbReference>
<dbReference type="Proteomes" id="UP000198552">
    <property type="component" value="Unassembled WGS sequence"/>
</dbReference>
<keyword evidence="4" id="KW-1185">Reference proteome</keyword>
<dbReference type="AlphaFoldDB" id="A0A1G9QBK6"/>
<dbReference type="Gene3D" id="3.40.190.150">
    <property type="entry name" value="Bordetella uptake gene, domain 1"/>
    <property type="match status" value="1"/>
</dbReference>
<dbReference type="SUPFAM" id="SSF53850">
    <property type="entry name" value="Periplasmic binding protein-like II"/>
    <property type="match status" value="1"/>
</dbReference>
<evidence type="ECO:0000256" key="2">
    <source>
        <dbReference type="SAM" id="SignalP"/>
    </source>
</evidence>
<dbReference type="PROSITE" id="PS51318">
    <property type="entry name" value="TAT"/>
    <property type="match status" value="1"/>
</dbReference>
<dbReference type="RefSeq" id="WP_091566862.1">
    <property type="nucleotide sequence ID" value="NZ_FNHP01000002.1"/>
</dbReference>
<dbReference type="PANTHER" id="PTHR42928">
    <property type="entry name" value="TRICARBOXYLATE-BINDING PROTEIN"/>
    <property type="match status" value="1"/>
</dbReference>
<dbReference type="InterPro" id="IPR005064">
    <property type="entry name" value="BUG"/>
</dbReference>
<name>A0A1G9QBK6_9BURK</name>
<organism evidence="3 4">
    <name type="scientific">Oryzisolibacter propanilivorax</name>
    <dbReference type="NCBI Taxonomy" id="1527607"/>
    <lineage>
        <taxon>Bacteria</taxon>
        <taxon>Pseudomonadati</taxon>
        <taxon>Pseudomonadota</taxon>
        <taxon>Betaproteobacteria</taxon>
        <taxon>Burkholderiales</taxon>
        <taxon>Comamonadaceae</taxon>
        <taxon>Oryzisolibacter</taxon>
    </lineage>
</organism>
<dbReference type="PIRSF" id="PIRSF017082">
    <property type="entry name" value="YflP"/>
    <property type="match status" value="1"/>
</dbReference>
<evidence type="ECO:0000313" key="3">
    <source>
        <dbReference type="EMBL" id="SDM08418.1"/>
    </source>
</evidence>
<evidence type="ECO:0000313" key="4">
    <source>
        <dbReference type="Proteomes" id="UP000198552"/>
    </source>
</evidence>
<dbReference type="CDD" id="cd07012">
    <property type="entry name" value="PBP2_Bug_TTT"/>
    <property type="match status" value="1"/>
</dbReference>
<dbReference type="EMBL" id="FNHP01000002">
    <property type="protein sequence ID" value="SDM08418.1"/>
    <property type="molecule type" value="Genomic_DNA"/>
</dbReference>
<evidence type="ECO:0000256" key="1">
    <source>
        <dbReference type="ARBA" id="ARBA00006987"/>
    </source>
</evidence>
<dbReference type="STRING" id="1527607.SAMN05428957_102202"/>
<dbReference type="Gene3D" id="3.40.190.10">
    <property type="entry name" value="Periplasmic binding protein-like II"/>
    <property type="match status" value="1"/>
</dbReference>
<keyword evidence="3" id="KW-0675">Receptor</keyword>
<dbReference type="PANTHER" id="PTHR42928:SF5">
    <property type="entry name" value="BLR1237 PROTEIN"/>
    <property type="match status" value="1"/>
</dbReference>
<dbReference type="Pfam" id="PF03401">
    <property type="entry name" value="TctC"/>
    <property type="match status" value="1"/>
</dbReference>
<proteinExistence type="inferred from homology"/>
<dbReference type="InterPro" id="IPR042100">
    <property type="entry name" value="Bug_dom1"/>
</dbReference>